<gene>
    <name evidence="1" type="ORF">JG688_00013633</name>
</gene>
<reference evidence="1" key="1">
    <citation type="submission" date="2021-01" db="EMBL/GenBank/DDBJ databases">
        <title>Phytophthora aleatoria, a newly-described species from Pinus radiata is distinct from Phytophthora cactorum isolates based on comparative genomics.</title>
        <authorList>
            <person name="Mcdougal R."/>
            <person name="Panda P."/>
            <person name="Williams N."/>
            <person name="Studholme D.J."/>
        </authorList>
    </citation>
    <scope>NUCLEOTIDE SEQUENCE</scope>
    <source>
        <strain evidence="1">NZFS 4037</strain>
    </source>
</reference>
<dbReference type="AlphaFoldDB" id="A0A8J5ID79"/>
<accession>A0A8J5ID79</accession>
<evidence type="ECO:0000313" key="2">
    <source>
        <dbReference type="Proteomes" id="UP000709295"/>
    </source>
</evidence>
<dbReference type="Proteomes" id="UP000709295">
    <property type="component" value="Unassembled WGS sequence"/>
</dbReference>
<dbReference type="EMBL" id="JAENGY010001179">
    <property type="protein sequence ID" value="KAG6951662.1"/>
    <property type="molecule type" value="Genomic_DNA"/>
</dbReference>
<feature type="non-terminal residue" evidence="1">
    <location>
        <position position="76"/>
    </location>
</feature>
<comment type="caution">
    <text evidence="1">The sequence shown here is derived from an EMBL/GenBank/DDBJ whole genome shotgun (WGS) entry which is preliminary data.</text>
</comment>
<organism evidence="1 2">
    <name type="scientific">Phytophthora aleatoria</name>
    <dbReference type="NCBI Taxonomy" id="2496075"/>
    <lineage>
        <taxon>Eukaryota</taxon>
        <taxon>Sar</taxon>
        <taxon>Stramenopiles</taxon>
        <taxon>Oomycota</taxon>
        <taxon>Peronosporomycetes</taxon>
        <taxon>Peronosporales</taxon>
        <taxon>Peronosporaceae</taxon>
        <taxon>Phytophthora</taxon>
    </lineage>
</organism>
<keyword evidence="2" id="KW-1185">Reference proteome</keyword>
<proteinExistence type="predicted"/>
<name>A0A8J5ID79_9STRA</name>
<protein>
    <submittedName>
        <fullName evidence="1">Uncharacterized protein</fullName>
    </submittedName>
</protein>
<evidence type="ECO:0000313" key="1">
    <source>
        <dbReference type="EMBL" id="KAG6951662.1"/>
    </source>
</evidence>
<sequence>MQSSDMDVLVEYRAIPLKQIARAIATPARCSVTTSPTSVTPIGRFVLTGQLADIVVTRQLEAEIDFSWSDLSSCVC</sequence>